<feature type="transmembrane region" description="Helical" evidence="1">
    <location>
        <begin position="123"/>
        <end position="141"/>
    </location>
</feature>
<keyword evidence="3" id="KW-1185">Reference proteome</keyword>
<evidence type="ECO:0000313" key="2">
    <source>
        <dbReference type="EMBL" id="AIU70786.1"/>
    </source>
</evidence>
<gene>
    <name evidence="2" type="ORF">TEU_10825</name>
</gene>
<feature type="transmembrane region" description="Helical" evidence="1">
    <location>
        <begin position="53"/>
        <end position="69"/>
    </location>
</feature>
<feature type="transmembrane region" description="Helical" evidence="1">
    <location>
        <begin position="32"/>
        <end position="48"/>
    </location>
</feature>
<feature type="transmembrane region" description="Helical" evidence="1">
    <location>
        <begin position="99"/>
        <end position="117"/>
    </location>
</feature>
<sequence>MVSKRLKNAVGFVLLGTASLTFLEWADQFNDFTFALAIAYVLLAFAWMDFAKLVIYVFLAFGAIAGFFLGNLKALFYATPVGLAYLLFGVLMDSNREKLATAVFVLSIPLLIINSKFFPQASIVSWGLIGLMAGVIENAVIEEMAEGDVFIISLYFMALGPFAFIPLAFQFITGLSFYERDRGYPVGPAMFIIAVPVFMLIYHLLSNNALPEWLFYGYYHGVTNERLAILGALGGTFGIPYLMADYSKHSSPSGEPDDFKITLAGGTMGAVAGLIAGLLALVAVAAIGVYLDDMGYHNISTIVVLLALVAAFFAGMAAFAFTSQLHYEGKSSVDWHLWFWGISIVAIVLSLYLLPKAWKAFPEAHHLALFTGLLALVMFYLSIEKAGGPYSLVDRLWQATLYSSAFLAGVWAGLGAIWILH</sequence>
<evidence type="ECO:0000313" key="3">
    <source>
        <dbReference type="Proteomes" id="UP000029980"/>
    </source>
</evidence>
<feature type="transmembrane region" description="Helical" evidence="1">
    <location>
        <begin position="9"/>
        <end position="26"/>
    </location>
</feature>
<feature type="transmembrane region" description="Helical" evidence="1">
    <location>
        <begin position="75"/>
        <end position="92"/>
    </location>
</feature>
<feature type="transmembrane region" description="Helical" evidence="1">
    <location>
        <begin position="395"/>
        <end position="420"/>
    </location>
</feature>
<name>A0A097QWG1_9EURY</name>
<dbReference type="Proteomes" id="UP000029980">
    <property type="component" value="Chromosome"/>
</dbReference>
<feature type="transmembrane region" description="Helical" evidence="1">
    <location>
        <begin position="263"/>
        <end position="291"/>
    </location>
</feature>
<feature type="transmembrane region" description="Helical" evidence="1">
    <location>
        <begin position="303"/>
        <end position="323"/>
    </location>
</feature>
<accession>A0A097QWG1</accession>
<proteinExistence type="predicted"/>
<dbReference type="KEGG" id="teu:TEU_10825"/>
<dbReference type="HOGENOM" id="CLU_651551_0_0_2"/>
<keyword evidence="1" id="KW-1133">Transmembrane helix</keyword>
<feature type="transmembrane region" description="Helical" evidence="1">
    <location>
        <begin position="366"/>
        <end position="383"/>
    </location>
</feature>
<reference evidence="2 3" key="1">
    <citation type="journal article" date="2015" name="Int. J. Syst. Evol. Microbiol.">
        <title>Thermococcus eurythermalis sp. nov., a conditional piezophilic hyperthermophilic archaeon with a wide temperature range isolated from an oil-immersed chimney in the Guaymas Basin.</title>
        <authorList>
            <person name="Zhao W."/>
            <person name="Zeng X."/>
            <person name="Xiao X."/>
        </authorList>
    </citation>
    <scope>NUCLEOTIDE SEQUENCE [LARGE SCALE GENOMIC DNA]</scope>
    <source>
        <strain evidence="2 3">A501</strain>
    </source>
</reference>
<organism evidence="2 3">
    <name type="scientific">Thermococcus eurythermalis</name>
    <dbReference type="NCBI Taxonomy" id="1505907"/>
    <lineage>
        <taxon>Archaea</taxon>
        <taxon>Methanobacteriati</taxon>
        <taxon>Methanobacteriota</taxon>
        <taxon>Thermococci</taxon>
        <taxon>Thermococcales</taxon>
        <taxon>Thermococcaceae</taxon>
        <taxon>Thermococcus</taxon>
    </lineage>
</organism>
<dbReference type="RefSeq" id="WP_050003746.1">
    <property type="nucleotide sequence ID" value="NZ_CP008887.1"/>
</dbReference>
<dbReference type="STRING" id="1505907.TEU_10825"/>
<keyword evidence="1" id="KW-0812">Transmembrane</keyword>
<dbReference type="GeneID" id="25153922"/>
<dbReference type="EMBL" id="CP008887">
    <property type="protein sequence ID" value="AIU70786.1"/>
    <property type="molecule type" value="Genomic_DNA"/>
</dbReference>
<dbReference type="OrthoDB" id="102015at2157"/>
<dbReference type="AlphaFoldDB" id="A0A097QWG1"/>
<feature type="transmembrane region" description="Helical" evidence="1">
    <location>
        <begin position="226"/>
        <end position="243"/>
    </location>
</feature>
<keyword evidence="1" id="KW-0472">Membrane</keyword>
<protein>
    <submittedName>
        <fullName evidence="2">Uncharacterized protein</fullName>
    </submittedName>
</protein>
<evidence type="ECO:0000256" key="1">
    <source>
        <dbReference type="SAM" id="Phobius"/>
    </source>
</evidence>
<feature type="transmembrane region" description="Helical" evidence="1">
    <location>
        <begin position="153"/>
        <end position="178"/>
    </location>
</feature>
<feature type="transmembrane region" description="Helical" evidence="1">
    <location>
        <begin position="184"/>
        <end position="205"/>
    </location>
</feature>
<feature type="transmembrane region" description="Helical" evidence="1">
    <location>
        <begin position="335"/>
        <end position="354"/>
    </location>
</feature>